<evidence type="ECO:0000313" key="3">
    <source>
        <dbReference type="Proteomes" id="UP001595847"/>
    </source>
</evidence>
<feature type="region of interest" description="Disordered" evidence="1">
    <location>
        <begin position="1"/>
        <end position="20"/>
    </location>
</feature>
<dbReference type="InterPro" id="IPR036291">
    <property type="entry name" value="NAD(P)-bd_dom_sf"/>
</dbReference>
<comment type="caution">
    <text evidence="2">The sequence shown here is derived from an EMBL/GenBank/DDBJ whole genome shotgun (WGS) entry which is preliminary data.</text>
</comment>
<name>A0ABV8FN86_9ACTN</name>
<dbReference type="Gene3D" id="3.30.1780.10">
    <property type="entry name" value="ornithine cyclodeaminase, domain 1"/>
    <property type="match status" value="1"/>
</dbReference>
<protein>
    <submittedName>
        <fullName evidence="2">Ornithine cyclodeaminase family protein</fullName>
    </submittedName>
</protein>
<accession>A0ABV8FN86</accession>
<dbReference type="InterPro" id="IPR023401">
    <property type="entry name" value="ODC_N"/>
</dbReference>
<organism evidence="2 3">
    <name type="scientific">Nocardiopsis sediminis</name>
    <dbReference type="NCBI Taxonomy" id="1778267"/>
    <lineage>
        <taxon>Bacteria</taxon>
        <taxon>Bacillati</taxon>
        <taxon>Actinomycetota</taxon>
        <taxon>Actinomycetes</taxon>
        <taxon>Streptosporangiales</taxon>
        <taxon>Nocardiopsidaceae</taxon>
        <taxon>Nocardiopsis</taxon>
    </lineage>
</organism>
<dbReference type="SUPFAM" id="SSF51735">
    <property type="entry name" value="NAD(P)-binding Rossmann-fold domains"/>
    <property type="match status" value="1"/>
</dbReference>
<dbReference type="PANTHER" id="PTHR13812">
    <property type="entry name" value="KETIMINE REDUCTASE MU-CRYSTALLIN"/>
    <property type="match status" value="1"/>
</dbReference>
<dbReference type="EMBL" id="JBHSBH010000008">
    <property type="protein sequence ID" value="MFC3996788.1"/>
    <property type="molecule type" value="Genomic_DNA"/>
</dbReference>
<feature type="compositionally biased region" description="Pro residues" evidence="1">
    <location>
        <begin position="10"/>
        <end position="19"/>
    </location>
</feature>
<dbReference type="Proteomes" id="UP001595847">
    <property type="component" value="Unassembled WGS sequence"/>
</dbReference>
<dbReference type="PIRSF" id="PIRSF001439">
    <property type="entry name" value="CryM"/>
    <property type="match status" value="1"/>
</dbReference>
<dbReference type="InterPro" id="IPR003462">
    <property type="entry name" value="ODC_Mu_crystall"/>
</dbReference>
<dbReference type="Pfam" id="PF02423">
    <property type="entry name" value="OCD_Mu_crystall"/>
    <property type="match status" value="2"/>
</dbReference>
<dbReference type="Gene3D" id="3.40.50.720">
    <property type="entry name" value="NAD(P)-binding Rossmann-like Domain"/>
    <property type="match status" value="1"/>
</dbReference>
<evidence type="ECO:0000256" key="1">
    <source>
        <dbReference type="SAM" id="MobiDB-lite"/>
    </source>
</evidence>
<sequence length="356" mass="36754">MSPTASDRPGPGPTPPAPAAPAYLDAATLARLIDAPRAVDVLARALAAGEVDPEDDTPRLFAPARAGAEFLMMPSAGRSTAGVKVLTLTPGNPRAGHPTVQGLYILFDADTMAPVALVEAAELTLIRTSATTVMAARHLLAAKRHPAGEAPERPTTDLPTATARRVVVFGTGPQARRHISCLTAVLAPEDIAVAGRRPEAVEAVAAQARADGAPARPARGDVAAEVAAADLVICVTSSPTPLFDGAAVADDAVVCAVGVHGPGKRELPADLILRSDLVVEGRASAMRESGNLLAARTAQQWAEDPRPLANLADLAAGRFTPRPGCPAVFSGVGMAWEDLVLVTHAHHQYRRSRPAP</sequence>
<evidence type="ECO:0000313" key="2">
    <source>
        <dbReference type="EMBL" id="MFC3996788.1"/>
    </source>
</evidence>
<gene>
    <name evidence="2" type="ORF">ACFOVU_12735</name>
</gene>
<reference evidence="3" key="1">
    <citation type="journal article" date="2019" name="Int. J. Syst. Evol. Microbiol.">
        <title>The Global Catalogue of Microorganisms (GCM) 10K type strain sequencing project: providing services to taxonomists for standard genome sequencing and annotation.</title>
        <authorList>
            <consortium name="The Broad Institute Genomics Platform"/>
            <consortium name="The Broad Institute Genome Sequencing Center for Infectious Disease"/>
            <person name="Wu L."/>
            <person name="Ma J."/>
        </authorList>
    </citation>
    <scope>NUCLEOTIDE SEQUENCE [LARGE SCALE GENOMIC DNA]</scope>
    <source>
        <strain evidence="3">TBRC 1826</strain>
    </source>
</reference>
<keyword evidence="3" id="KW-1185">Reference proteome</keyword>
<dbReference type="PANTHER" id="PTHR13812:SF19">
    <property type="entry name" value="KETIMINE REDUCTASE MU-CRYSTALLIN"/>
    <property type="match status" value="1"/>
</dbReference>
<dbReference type="RefSeq" id="WP_378533165.1">
    <property type="nucleotide sequence ID" value="NZ_JBHSBH010000008.1"/>
</dbReference>
<proteinExistence type="predicted"/>